<dbReference type="EMBL" id="PXOH01000023">
    <property type="protein sequence ID" value="PSF35022.1"/>
    <property type="molecule type" value="Genomic_DNA"/>
</dbReference>
<dbReference type="NCBIfam" id="TIGR01352">
    <property type="entry name" value="tonB_Cterm"/>
    <property type="match status" value="1"/>
</dbReference>
<accession>A0A2T1LU91</accession>
<proteinExistence type="predicted"/>
<keyword evidence="2 6" id="KW-0812">Transmembrane</keyword>
<feature type="compositionally biased region" description="Low complexity" evidence="5">
    <location>
        <begin position="235"/>
        <end position="245"/>
    </location>
</feature>
<dbReference type="Gene3D" id="3.30.1150.10">
    <property type="match status" value="1"/>
</dbReference>
<feature type="compositionally biased region" description="Basic and acidic residues" evidence="5">
    <location>
        <begin position="341"/>
        <end position="359"/>
    </location>
</feature>
<organism evidence="8 9">
    <name type="scientific">Aphanothece hegewaldii CCALA 016</name>
    <dbReference type="NCBI Taxonomy" id="2107694"/>
    <lineage>
        <taxon>Bacteria</taxon>
        <taxon>Bacillati</taxon>
        <taxon>Cyanobacteriota</taxon>
        <taxon>Cyanophyceae</taxon>
        <taxon>Oscillatoriophycideae</taxon>
        <taxon>Chroococcales</taxon>
        <taxon>Aphanothecaceae</taxon>
        <taxon>Aphanothece</taxon>
    </lineage>
</organism>
<dbReference type="OrthoDB" id="424178at2"/>
<dbReference type="RefSeq" id="WP_106458292.1">
    <property type="nucleotide sequence ID" value="NZ_PXOH01000023.1"/>
</dbReference>
<evidence type="ECO:0000259" key="7">
    <source>
        <dbReference type="PROSITE" id="PS52015"/>
    </source>
</evidence>
<keyword evidence="9" id="KW-1185">Reference proteome</keyword>
<name>A0A2T1LU91_9CHRO</name>
<dbReference type="PROSITE" id="PS52015">
    <property type="entry name" value="TONB_CTD"/>
    <property type="match status" value="1"/>
</dbReference>
<keyword evidence="4 6" id="KW-0472">Membrane</keyword>
<evidence type="ECO:0000256" key="3">
    <source>
        <dbReference type="ARBA" id="ARBA00022989"/>
    </source>
</evidence>
<feature type="compositionally biased region" description="Pro residues" evidence="5">
    <location>
        <begin position="145"/>
        <end position="159"/>
    </location>
</feature>
<evidence type="ECO:0000313" key="9">
    <source>
        <dbReference type="Proteomes" id="UP000239001"/>
    </source>
</evidence>
<protein>
    <recommendedName>
        <fullName evidence="7">TonB C-terminal domain-containing protein</fullName>
    </recommendedName>
</protein>
<reference evidence="8 9" key="2">
    <citation type="submission" date="2018-03" db="EMBL/GenBank/DDBJ databases">
        <authorList>
            <person name="Keele B.F."/>
        </authorList>
    </citation>
    <scope>NUCLEOTIDE SEQUENCE [LARGE SCALE GENOMIC DNA]</scope>
    <source>
        <strain evidence="8 9">CCALA 016</strain>
    </source>
</reference>
<dbReference type="GO" id="GO:0055085">
    <property type="term" value="P:transmembrane transport"/>
    <property type="evidence" value="ECO:0007669"/>
    <property type="project" value="InterPro"/>
</dbReference>
<feature type="region of interest" description="Disordered" evidence="5">
    <location>
        <begin position="341"/>
        <end position="413"/>
    </location>
</feature>
<reference evidence="8 9" key="1">
    <citation type="submission" date="2018-03" db="EMBL/GenBank/DDBJ databases">
        <title>The ancient ancestry and fast evolution of plastids.</title>
        <authorList>
            <person name="Moore K.R."/>
            <person name="Magnabosco C."/>
            <person name="Momper L."/>
            <person name="Gold D.A."/>
            <person name="Bosak T."/>
            <person name="Fournier G.P."/>
        </authorList>
    </citation>
    <scope>NUCLEOTIDE SEQUENCE [LARGE SCALE GENOMIC DNA]</scope>
    <source>
        <strain evidence="8 9">CCALA 016</strain>
    </source>
</reference>
<evidence type="ECO:0000313" key="8">
    <source>
        <dbReference type="EMBL" id="PSF35022.1"/>
    </source>
</evidence>
<evidence type="ECO:0000256" key="2">
    <source>
        <dbReference type="ARBA" id="ARBA00022692"/>
    </source>
</evidence>
<feature type="compositionally biased region" description="Low complexity" evidence="5">
    <location>
        <begin position="197"/>
        <end position="225"/>
    </location>
</feature>
<keyword evidence="3 6" id="KW-1133">Transmembrane helix</keyword>
<dbReference type="Proteomes" id="UP000239001">
    <property type="component" value="Unassembled WGS sequence"/>
</dbReference>
<gene>
    <name evidence="8" type="ORF">C7H19_17930</name>
</gene>
<evidence type="ECO:0000256" key="1">
    <source>
        <dbReference type="ARBA" id="ARBA00004167"/>
    </source>
</evidence>
<feature type="transmembrane region" description="Helical" evidence="6">
    <location>
        <begin position="21"/>
        <end position="41"/>
    </location>
</feature>
<dbReference type="InterPro" id="IPR006260">
    <property type="entry name" value="TonB/TolA_C"/>
</dbReference>
<comment type="subcellular location">
    <subcellularLocation>
        <location evidence="1">Membrane</location>
        <topology evidence="1">Single-pass membrane protein</topology>
    </subcellularLocation>
</comment>
<dbReference type="InterPro" id="IPR037682">
    <property type="entry name" value="TonB_C"/>
</dbReference>
<dbReference type="Pfam" id="PF03544">
    <property type="entry name" value="TonB_C"/>
    <property type="match status" value="1"/>
</dbReference>
<comment type="caution">
    <text evidence="8">The sequence shown here is derived from an EMBL/GenBank/DDBJ whole genome shotgun (WGS) entry which is preliminary data.</text>
</comment>
<dbReference type="GO" id="GO:0016020">
    <property type="term" value="C:membrane"/>
    <property type="evidence" value="ECO:0007669"/>
    <property type="project" value="UniProtKB-SubCell"/>
</dbReference>
<dbReference type="AlphaFoldDB" id="A0A2T1LU91"/>
<feature type="compositionally biased region" description="Polar residues" evidence="5">
    <location>
        <begin position="178"/>
        <end position="188"/>
    </location>
</feature>
<sequence>MSNSNFCSQQRQQEEHKSRKLLAIGLFSSIVLHGAISSAAMRFNEEPKETKKPIELIIVDAPKPVPEVIKPKPEPQKQVKVIPPPPIPEPQKVKVTPPPIPEPQPTKTQPAKPKIENRQTPARSAQPRRVARVAPKPQAIKPQTITPPSPDVQPSPVQPSRPSVNPTPITNTQPQQQVLTGSNSSGTKVSVPDTPPSGTGNNGSFSGSSQSISGLGSSQGSNSQGTGDGTGGSNSGSSTPVAARPTPKPTPKARQALKCVRGCKVAYPSVLNGVEGSASVKVTVDSSGNVVNADLARSHSNSQINEQAIIAAQKMKFAPRSGESTASVRVTINFTVAGSDFERQARERQQQNERQRQAREQQQQQERQAREQQERQQQLERQARERQQQQAQPSPEPTTEAIPTPSVPDTPEL</sequence>
<evidence type="ECO:0000256" key="5">
    <source>
        <dbReference type="SAM" id="MobiDB-lite"/>
    </source>
</evidence>
<feature type="region of interest" description="Disordered" evidence="5">
    <location>
        <begin position="59"/>
        <end position="256"/>
    </location>
</feature>
<feature type="compositionally biased region" description="Low complexity" evidence="5">
    <location>
        <begin position="160"/>
        <end position="177"/>
    </location>
</feature>
<feature type="compositionally biased region" description="Basic and acidic residues" evidence="5">
    <location>
        <begin position="367"/>
        <end position="387"/>
    </location>
</feature>
<evidence type="ECO:0000256" key="4">
    <source>
        <dbReference type="ARBA" id="ARBA00023136"/>
    </source>
</evidence>
<evidence type="ECO:0000256" key="6">
    <source>
        <dbReference type="SAM" id="Phobius"/>
    </source>
</evidence>
<dbReference type="SUPFAM" id="SSF74653">
    <property type="entry name" value="TolA/TonB C-terminal domain"/>
    <property type="match status" value="1"/>
</dbReference>
<feature type="domain" description="TonB C-terminal" evidence="7">
    <location>
        <begin position="250"/>
        <end position="343"/>
    </location>
</feature>